<proteinExistence type="predicted"/>
<dbReference type="STRING" id="29833.A0A1E5RYV3"/>
<accession>A0A1E5RYV3</accession>
<dbReference type="VEuPathDB" id="FungiDB:AWRI3580_g957"/>
<dbReference type="Proteomes" id="UP000095358">
    <property type="component" value="Unassembled WGS sequence"/>
</dbReference>
<comment type="caution">
    <text evidence="2">The sequence shown here is derived from an EMBL/GenBank/DDBJ whole genome shotgun (WGS) entry which is preliminary data.</text>
</comment>
<sequence>MGADDLEDNLDLGFNEEKVIVEETTASDNTPSHNKRTIEDVENDITELEAPKQKKAKGKRVNHLSSDPEFVRNFASLPVEQILQYFNINLKNEEDESKAPFLFSKNDFKDTASYKKEDRKLTKFNDFLQTFINQKDAKTKTIIIAATNIRVADIHRAVQMTEDETNSKVLKGIKLFNKNKLKQDIDTIVNISKSKDEKYKLAKNYITTPVRLMTILDTMKSDKKYDNLWLKDKSKLDIVVDVQFLINSAKNVSIINDFQTVYQLLDVLKTLKQIKGNSLRIVLY</sequence>
<evidence type="ECO:0000256" key="1">
    <source>
        <dbReference type="SAM" id="MobiDB-lite"/>
    </source>
</evidence>
<dbReference type="OrthoDB" id="1929311at2759"/>
<evidence type="ECO:0000313" key="3">
    <source>
        <dbReference type="Proteomes" id="UP000095358"/>
    </source>
</evidence>
<dbReference type="AlphaFoldDB" id="A0A1E5RYV3"/>
<gene>
    <name evidence="2" type="ORF">AWRI3580_g957</name>
</gene>
<evidence type="ECO:0000313" key="2">
    <source>
        <dbReference type="EMBL" id="OEJ91903.1"/>
    </source>
</evidence>
<dbReference type="EMBL" id="LPNN01000002">
    <property type="protein sequence ID" value="OEJ91903.1"/>
    <property type="molecule type" value="Genomic_DNA"/>
</dbReference>
<keyword evidence="3" id="KW-1185">Reference proteome</keyword>
<protein>
    <submittedName>
        <fullName evidence="2">Protein CMS1</fullName>
    </submittedName>
</protein>
<feature type="region of interest" description="Disordered" evidence="1">
    <location>
        <begin position="22"/>
        <end position="42"/>
    </location>
</feature>
<name>A0A1E5RYV3_HANUV</name>
<reference evidence="3" key="1">
    <citation type="journal article" date="2016" name="Genome Announc.">
        <title>Genome sequences of three species of Hanseniaspora isolated from spontaneous wine fermentations.</title>
        <authorList>
            <person name="Sternes P.R."/>
            <person name="Lee D."/>
            <person name="Kutyna D.R."/>
            <person name="Borneman A.R."/>
        </authorList>
    </citation>
    <scope>NUCLEOTIDE SEQUENCE [LARGE SCALE GENOMIC DNA]</scope>
    <source>
        <strain evidence="3">AWRI3580</strain>
    </source>
</reference>
<organism evidence="2 3">
    <name type="scientific">Hanseniaspora uvarum</name>
    <name type="common">Yeast</name>
    <name type="synonym">Kloeckera apiculata</name>
    <dbReference type="NCBI Taxonomy" id="29833"/>
    <lineage>
        <taxon>Eukaryota</taxon>
        <taxon>Fungi</taxon>
        <taxon>Dikarya</taxon>
        <taxon>Ascomycota</taxon>
        <taxon>Saccharomycotina</taxon>
        <taxon>Saccharomycetes</taxon>
        <taxon>Saccharomycodales</taxon>
        <taxon>Saccharomycodaceae</taxon>
        <taxon>Hanseniaspora</taxon>
    </lineage>
</organism>